<dbReference type="CDD" id="cd00754">
    <property type="entry name" value="Ubl_MoaD"/>
    <property type="match status" value="1"/>
</dbReference>
<evidence type="ECO:0000256" key="2">
    <source>
        <dbReference type="ARBA" id="ARBA00024200"/>
    </source>
</evidence>
<dbReference type="AlphaFoldDB" id="A0A9E6SWH1"/>
<dbReference type="Proteomes" id="UP000683551">
    <property type="component" value="Chromosome"/>
</dbReference>
<dbReference type="Gene3D" id="3.10.20.30">
    <property type="match status" value="1"/>
</dbReference>
<sequence>MKILYFGRLQDIFGRTEIMPSRHPNQTVSELLDELRARSPATCEALSRPFRVALNQTILIEETVVLHDEDEVALIPPVTGG</sequence>
<dbReference type="PANTHER" id="PTHR33359:SF1">
    <property type="entry name" value="MOLYBDOPTERIN SYNTHASE SULFUR CARRIER SUBUNIT"/>
    <property type="match status" value="1"/>
</dbReference>
<accession>A0A9E6SWH1</accession>
<evidence type="ECO:0000313" key="5">
    <source>
        <dbReference type="Proteomes" id="UP000683551"/>
    </source>
</evidence>
<dbReference type="InterPro" id="IPR016155">
    <property type="entry name" value="Mopterin_synth/thiamin_S_b"/>
</dbReference>
<dbReference type="InterPro" id="IPR012675">
    <property type="entry name" value="Beta-grasp_dom_sf"/>
</dbReference>
<evidence type="ECO:0000256" key="3">
    <source>
        <dbReference type="ARBA" id="ARBA00024247"/>
    </source>
</evidence>
<dbReference type="GO" id="GO:0006777">
    <property type="term" value="P:Mo-molybdopterin cofactor biosynthetic process"/>
    <property type="evidence" value="ECO:0007669"/>
    <property type="project" value="InterPro"/>
</dbReference>
<dbReference type="InterPro" id="IPR003749">
    <property type="entry name" value="ThiS/MoaD-like"/>
</dbReference>
<evidence type="ECO:0000313" key="4">
    <source>
        <dbReference type="EMBL" id="QWY76235.1"/>
    </source>
</evidence>
<evidence type="ECO:0000256" key="1">
    <source>
        <dbReference type="ARBA" id="ARBA00022741"/>
    </source>
</evidence>
<dbReference type="RefSeq" id="WP_273143419.1">
    <property type="nucleotide sequence ID" value="NZ_CP053675.1"/>
</dbReference>
<organism evidence="4 5">
    <name type="scientific">Ferrovum myxofaciens</name>
    <dbReference type="NCBI Taxonomy" id="416213"/>
    <lineage>
        <taxon>Bacteria</taxon>
        <taxon>Pseudomonadati</taxon>
        <taxon>Pseudomonadota</taxon>
        <taxon>Betaproteobacteria</taxon>
        <taxon>Ferrovales</taxon>
        <taxon>Ferrovaceae</taxon>
        <taxon>Ferrovum</taxon>
    </lineage>
</organism>
<dbReference type="InterPro" id="IPR044672">
    <property type="entry name" value="MOCS2A"/>
</dbReference>
<name>A0A9E6SWH1_9PROT</name>
<dbReference type="Pfam" id="PF02597">
    <property type="entry name" value="ThiS"/>
    <property type="match status" value="1"/>
</dbReference>
<keyword evidence="1" id="KW-0547">Nucleotide-binding</keyword>
<dbReference type="GO" id="GO:0000166">
    <property type="term" value="F:nucleotide binding"/>
    <property type="evidence" value="ECO:0007669"/>
    <property type="project" value="UniProtKB-KW"/>
</dbReference>
<gene>
    <name evidence="4" type="ORF">JZL65_06830</name>
</gene>
<reference evidence="4" key="1">
    <citation type="submission" date="2021-02" db="EMBL/GenBank/DDBJ databases">
        <title>Comparative genomics of Ferrovum myxofaciens strains, predominant extremophile bacteria forming large biofilm stalactites in acid mine ecosystems.</title>
        <authorList>
            <person name="Burkartova K."/>
            <person name="Ridl J."/>
            <person name="Pajer P."/>
            <person name="Falteisek L."/>
        </authorList>
    </citation>
    <scope>NUCLEOTIDE SEQUENCE</scope>
    <source>
        <strain evidence="4">MI1III</strain>
    </source>
</reference>
<dbReference type="PANTHER" id="PTHR33359">
    <property type="entry name" value="MOLYBDOPTERIN SYNTHASE SULFUR CARRIER SUBUNIT"/>
    <property type="match status" value="1"/>
</dbReference>
<dbReference type="SUPFAM" id="SSF54285">
    <property type="entry name" value="MoaD/ThiS"/>
    <property type="match status" value="1"/>
</dbReference>
<protein>
    <recommendedName>
        <fullName evidence="3">Molybdopterin synthase sulfur carrier subunit</fullName>
    </recommendedName>
</protein>
<comment type="similarity">
    <text evidence="2">Belongs to the MoaD family.</text>
</comment>
<dbReference type="GO" id="GO:1990133">
    <property type="term" value="C:molybdopterin adenylyltransferase complex"/>
    <property type="evidence" value="ECO:0007669"/>
    <property type="project" value="TreeGrafter"/>
</dbReference>
<proteinExistence type="inferred from homology"/>
<dbReference type="EMBL" id="CP071137">
    <property type="protein sequence ID" value="QWY76235.1"/>
    <property type="molecule type" value="Genomic_DNA"/>
</dbReference>